<proteinExistence type="predicted"/>
<keyword evidence="1" id="KW-1133">Transmembrane helix</keyword>
<feature type="transmembrane region" description="Helical" evidence="1">
    <location>
        <begin position="27"/>
        <end position="46"/>
    </location>
</feature>
<name>A0A365L8Q7_9BACL</name>
<keyword evidence="3" id="KW-1185">Reference proteome</keyword>
<evidence type="ECO:0000313" key="3">
    <source>
        <dbReference type="Proteomes" id="UP000251002"/>
    </source>
</evidence>
<sequence length="90" mass="10120">MVVGLMILVTLFLWIRSKNNNLAYASVLAHFLLLSVALYFLFRAITFNVDHPMASEEISLRVGVSGSIWAVSMICLLIGLIKFSKVNRVY</sequence>
<gene>
    <name evidence="2" type="ORF">DP120_03150</name>
</gene>
<accession>A0A365L8Q7</accession>
<organism evidence="2 3">
    <name type="scientific">Planococcus halotolerans</name>
    <dbReference type="NCBI Taxonomy" id="2233542"/>
    <lineage>
        <taxon>Bacteria</taxon>
        <taxon>Bacillati</taxon>
        <taxon>Bacillota</taxon>
        <taxon>Bacilli</taxon>
        <taxon>Bacillales</taxon>
        <taxon>Caryophanaceae</taxon>
        <taxon>Planococcus</taxon>
    </lineage>
</organism>
<keyword evidence="1" id="KW-0812">Transmembrane</keyword>
<protein>
    <submittedName>
        <fullName evidence="2">Uncharacterized protein</fullName>
    </submittedName>
</protein>
<keyword evidence="1" id="KW-0472">Membrane</keyword>
<comment type="caution">
    <text evidence="2">The sequence shown here is derived from an EMBL/GenBank/DDBJ whole genome shotgun (WGS) entry which is preliminary data.</text>
</comment>
<reference evidence="2 3" key="1">
    <citation type="submission" date="2018-06" db="EMBL/GenBank/DDBJ databases">
        <title>The draft genome sequences of strains SCU63 and S1.</title>
        <authorList>
            <person name="Gan L."/>
        </authorList>
    </citation>
    <scope>NUCLEOTIDE SEQUENCE [LARGE SCALE GENOMIC DNA]</scope>
    <source>
        <strain evidence="2 3">SCU63</strain>
    </source>
</reference>
<evidence type="ECO:0000313" key="2">
    <source>
        <dbReference type="EMBL" id="RAZ81607.1"/>
    </source>
</evidence>
<feature type="transmembrane region" description="Helical" evidence="1">
    <location>
        <begin position="58"/>
        <end position="81"/>
    </location>
</feature>
<dbReference type="Proteomes" id="UP000251002">
    <property type="component" value="Unassembled WGS sequence"/>
</dbReference>
<evidence type="ECO:0000256" key="1">
    <source>
        <dbReference type="SAM" id="Phobius"/>
    </source>
</evidence>
<dbReference type="AlphaFoldDB" id="A0A365L8Q7"/>
<dbReference type="EMBL" id="QLZR01000001">
    <property type="protein sequence ID" value="RAZ81607.1"/>
    <property type="molecule type" value="Genomic_DNA"/>
</dbReference>